<dbReference type="GO" id="GO:0003723">
    <property type="term" value="F:RNA binding"/>
    <property type="evidence" value="ECO:0007669"/>
    <property type="project" value="InterPro"/>
</dbReference>
<feature type="non-terminal residue" evidence="4">
    <location>
        <position position="283"/>
    </location>
</feature>
<dbReference type="PROSITE" id="PS50126">
    <property type="entry name" value="S1"/>
    <property type="match status" value="1"/>
</dbReference>
<dbReference type="Pfam" id="PF00575">
    <property type="entry name" value="S1"/>
    <property type="match status" value="1"/>
</dbReference>
<feature type="domain" description="S1 motif" evidence="3">
    <location>
        <begin position="221"/>
        <end position="283"/>
    </location>
</feature>
<name>X0TC63_9ZZZZ</name>
<dbReference type="InterPro" id="IPR012340">
    <property type="entry name" value="NA-bd_OB-fold"/>
</dbReference>
<dbReference type="EMBL" id="BARS01015493">
    <property type="protein sequence ID" value="GAF91083.1"/>
    <property type="molecule type" value="Genomic_DNA"/>
</dbReference>
<dbReference type="CDD" id="cd04471">
    <property type="entry name" value="S1_RNase_R"/>
    <property type="match status" value="1"/>
</dbReference>
<comment type="caution">
    <text evidence="4">The sequence shown here is derived from an EMBL/GenBank/DDBJ whole genome shotgun (WGS) entry which is preliminary data.</text>
</comment>
<dbReference type="PROSITE" id="PS01175">
    <property type="entry name" value="RIBONUCLEASE_II"/>
    <property type="match status" value="1"/>
</dbReference>
<sequence length="283" mass="32582">MRDLARLLRKERLGKGSLDFDLAEPELVYKEGTLHSVVPFETNEAHQIIEEFMVAANEAAAVFLFGKDIPLIFRVHPPPALEDLERLREMLSHFHIYLPLPKKIKSINLQSALKQAEGKSEEKFITLQVLKSLRLAVYSDENEGHYGLAKREYTHFTSPIRRYPDLAVHRILKSALRQEKVKASSLSAISLYCSDQERKAGEAERDIIEWRIFRFLKGKLGDEFEGVIVDVSRAGLVVELNDYFVDGIIPFSDLGRDYYFRKSERTLIGRKTGRIYELGDRLK</sequence>
<dbReference type="AlphaFoldDB" id="X0TC63"/>
<dbReference type="Gene3D" id="2.40.50.140">
    <property type="entry name" value="Nucleic acid-binding proteins"/>
    <property type="match status" value="1"/>
</dbReference>
<evidence type="ECO:0000259" key="3">
    <source>
        <dbReference type="PROSITE" id="PS50126"/>
    </source>
</evidence>
<dbReference type="GO" id="GO:0005829">
    <property type="term" value="C:cytosol"/>
    <property type="evidence" value="ECO:0007669"/>
    <property type="project" value="TreeGrafter"/>
</dbReference>
<dbReference type="PANTHER" id="PTHR23355:SF9">
    <property type="entry name" value="DIS3-LIKE EXONUCLEASE 2"/>
    <property type="match status" value="1"/>
</dbReference>
<evidence type="ECO:0000256" key="1">
    <source>
        <dbReference type="ARBA" id="ARBA00022722"/>
    </source>
</evidence>
<organism evidence="4">
    <name type="scientific">marine sediment metagenome</name>
    <dbReference type="NCBI Taxonomy" id="412755"/>
    <lineage>
        <taxon>unclassified sequences</taxon>
        <taxon>metagenomes</taxon>
        <taxon>ecological metagenomes</taxon>
    </lineage>
</organism>
<dbReference type="InterPro" id="IPR022966">
    <property type="entry name" value="RNase_II/R_CS"/>
</dbReference>
<accession>X0TC63</accession>
<gene>
    <name evidence="4" type="ORF">S01H1_25629</name>
</gene>
<dbReference type="PANTHER" id="PTHR23355">
    <property type="entry name" value="RIBONUCLEASE"/>
    <property type="match status" value="1"/>
</dbReference>
<keyword evidence="2" id="KW-0378">Hydrolase</keyword>
<dbReference type="SMART" id="SM00955">
    <property type="entry name" value="RNB"/>
    <property type="match status" value="1"/>
</dbReference>
<dbReference type="SUPFAM" id="SSF50249">
    <property type="entry name" value="Nucleic acid-binding proteins"/>
    <property type="match status" value="2"/>
</dbReference>
<evidence type="ECO:0000256" key="2">
    <source>
        <dbReference type="ARBA" id="ARBA00022801"/>
    </source>
</evidence>
<dbReference type="GO" id="GO:0016787">
    <property type="term" value="F:hydrolase activity"/>
    <property type="evidence" value="ECO:0007669"/>
    <property type="project" value="UniProtKB-KW"/>
</dbReference>
<evidence type="ECO:0000313" key="4">
    <source>
        <dbReference type="EMBL" id="GAF91083.1"/>
    </source>
</evidence>
<dbReference type="InterPro" id="IPR050180">
    <property type="entry name" value="RNR_Ribonuclease"/>
</dbReference>
<dbReference type="InterPro" id="IPR003029">
    <property type="entry name" value="S1_domain"/>
</dbReference>
<keyword evidence="1" id="KW-0540">Nuclease</keyword>
<dbReference type="Pfam" id="PF00773">
    <property type="entry name" value="RNB"/>
    <property type="match status" value="1"/>
</dbReference>
<protein>
    <recommendedName>
        <fullName evidence="3">S1 motif domain-containing protein</fullName>
    </recommendedName>
</protein>
<dbReference type="GO" id="GO:0006402">
    <property type="term" value="P:mRNA catabolic process"/>
    <property type="evidence" value="ECO:0007669"/>
    <property type="project" value="TreeGrafter"/>
</dbReference>
<dbReference type="InterPro" id="IPR001900">
    <property type="entry name" value="RNase_II/R"/>
</dbReference>
<proteinExistence type="predicted"/>
<reference evidence="4" key="1">
    <citation type="journal article" date="2014" name="Front. Microbiol.">
        <title>High frequency of phylogenetically diverse reductive dehalogenase-homologous genes in deep subseafloor sedimentary metagenomes.</title>
        <authorList>
            <person name="Kawai M."/>
            <person name="Futagami T."/>
            <person name="Toyoda A."/>
            <person name="Takaki Y."/>
            <person name="Nishi S."/>
            <person name="Hori S."/>
            <person name="Arai W."/>
            <person name="Tsubouchi T."/>
            <person name="Morono Y."/>
            <person name="Uchiyama I."/>
            <person name="Ito T."/>
            <person name="Fujiyama A."/>
            <person name="Inagaki F."/>
            <person name="Takami H."/>
        </authorList>
    </citation>
    <scope>NUCLEOTIDE SEQUENCE</scope>
    <source>
        <strain evidence="4">Expedition CK06-06</strain>
    </source>
</reference>
<dbReference type="GO" id="GO:0004540">
    <property type="term" value="F:RNA nuclease activity"/>
    <property type="evidence" value="ECO:0007669"/>
    <property type="project" value="InterPro"/>
</dbReference>